<dbReference type="RefSeq" id="WP_118912880.1">
    <property type="nucleotide sequence ID" value="NZ_CBCRVH010000003.1"/>
</dbReference>
<feature type="transmembrane region" description="Helical" evidence="8">
    <location>
        <begin position="139"/>
        <end position="157"/>
    </location>
</feature>
<sequence>MTNPLDSYRDPEGPRRRRGGGDKRRRPTDWLNDRREGRGERALVPDVEFDSYYGHNVVKPVPWEAPIPIYLFTGGLAAGSQLLAAGAYVTANAPLRRVTRLTSGVATAVSGAALVVDLGRPERFYNMLRVAKLSSPMSVGTWIFSAFAGGAVPLAGLETLRLLPRKNSGSLALLMGRAEEAAAGVGGVRRGAVAPRRAGVLGFIEDALELVEAPSAALGALAAGPLATYTAVLLSNTATPMWAESRHHLPFVFAGSASAAASGNAMVWTPVAHAGPARALALIGSSVDLVALNRLEKHLDAHGVGEPLHHGTAGKLNKASLALNVAGSVGTALFARRSRVASVLSGACFVAGSVCTRFAVFEAGMESAKDPKYTMAPQRRRLDERGGTGNITTGPRTADGRRPLPGPGGHPVLRD</sequence>
<evidence type="ECO:0000256" key="8">
    <source>
        <dbReference type="SAM" id="Phobius"/>
    </source>
</evidence>
<keyword evidence="6 8" id="KW-0472">Membrane</keyword>
<reference evidence="9 10" key="1">
    <citation type="submission" date="2018-08" db="EMBL/GenBank/DDBJ databases">
        <title>Whole genome sequence analysis of Dermacoccus abyssi bacteria isolated from Deep Mariana trench Micromonospora spp reveals genes involved in the environmental adaptation and production of secondary metabolites.</title>
        <authorList>
            <person name="Abdel-Mageed W.M."/>
            <person name="Lehri B."/>
            <person name="Nouioui I."/>
            <person name="Goodfellow I."/>
            <person name="Jaspars M."/>
            <person name="Karlyshev A."/>
        </authorList>
    </citation>
    <scope>NUCLEOTIDE SEQUENCE [LARGE SCALE GENOMIC DNA]</scope>
    <source>
        <strain evidence="9 10">MT1.1</strain>
    </source>
</reference>
<dbReference type="PANTHER" id="PTHR34856">
    <property type="entry name" value="PROTEIN NRFD"/>
    <property type="match status" value="1"/>
</dbReference>
<dbReference type="Proteomes" id="UP000285376">
    <property type="component" value="Unassembled WGS sequence"/>
</dbReference>
<name>A0A417Z7J2_9MICO</name>
<keyword evidence="4 8" id="KW-0812">Transmembrane</keyword>
<organism evidence="9 10">
    <name type="scientific">Dermacoccus abyssi</name>
    <dbReference type="NCBI Taxonomy" id="322596"/>
    <lineage>
        <taxon>Bacteria</taxon>
        <taxon>Bacillati</taxon>
        <taxon>Actinomycetota</taxon>
        <taxon>Actinomycetes</taxon>
        <taxon>Micrococcales</taxon>
        <taxon>Dermacoccaceae</taxon>
        <taxon>Dermacoccus</taxon>
    </lineage>
</organism>
<dbReference type="Gene3D" id="1.20.1630.10">
    <property type="entry name" value="Formate dehydrogenase/DMSO reductase domain"/>
    <property type="match status" value="1"/>
</dbReference>
<dbReference type="PANTHER" id="PTHR34856:SF2">
    <property type="entry name" value="PROTEIN NRFD"/>
    <property type="match status" value="1"/>
</dbReference>
<accession>A0A417Z7J2</accession>
<keyword evidence="5 8" id="KW-1133">Transmembrane helix</keyword>
<dbReference type="Pfam" id="PF03916">
    <property type="entry name" value="NrfD"/>
    <property type="match status" value="1"/>
</dbReference>
<evidence type="ECO:0000313" key="9">
    <source>
        <dbReference type="EMBL" id="RHW46597.1"/>
    </source>
</evidence>
<protein>
    <submittedName>
        <fullName evidence="9">Nitrite reductase</fullName>
    </submittedName>
</protein>
<dbReference type="InterPro" id="IPR005614">
    <property type="entry name" value="NrfD-like"/>
</dbReference>
<evidence type="ECO:0000256" key="3">
    <source>
        <dbReference type="ARBA" id="ARBA00022475"/>
    </source>
</evidence>
<dbReference type="GO" id="GO:0005886">
    <property type="term" value="C:plasma membrane"/>
    <property type="evidence" value="ECO:0007669"/>
    <property type="project" value="UniProtKB-SubCell"/>
</dbReference>
<comment type="similarity">
    <text evidence="2">Belongs to the NrfD family.</text>
</comment>
<feature type="region of interest" description="Disordered" evidence="7">
    <location>
        <begin position="1"/>
        <end position="33"/>
    </location>
</feature>
<keyword evidence="3" id="KW-1003">Cell membrane</keyword>
<evidence type="ECO:0000256" key="2">
    <source>
        <dbReference type="ARBA" id="ARBA00008929"/>
    </source>
</evidence>
<evidence type="ECO:0000256" key="6">
    <source>
        <dbReference type="ARBA" id="ARBA00023136"/>
    </source>
</evidence>
<dbReference type="AlphaFoldDB" id="A0A417Z7J2"/>
<gene>
    <name evidence="9" type="ORF">D1832_04975</name>
</gene>
<evidence type="ECO:0000313" key="10">
    <source>
        <dbReference type="Proteomes" id="UP000285376"/>
    </source>
</evidence>
<comment type="caution">
    <text evidence="9">The sequence shown here is derived from an EMBL/GenBank/DDBJ whole genome shotgun (WGS) entry which is preliminary data.</text>
</comment>
<evidence type="ECO:0000256" key="1">
    <source>
        <dbReference type="ARBA" id="ARBA00004651"/>
    </source>
</evidence>
<dbReference type="EMBL" id="QWLM01000004">
    <property type="protein sequence ID" value="RHW46597.1"/>
    <property type="molecule type" value="Genomic_DNA"/>
</dbReference>
<feature type="transmembrane region" description="Helical" evidence="8">
    <location>
        <begin position="67"/>
        <end position="89"/>
    </location>
</feature>
<feature type="region of interest" description="Disordered" evidence="7">
    <location>
        <begin position="373"/>
        <end position="415"/>
    </location>
</feature>
<comment type="subcellular location">
    <subcellularLocation>
        <location evidence="1">Cell membrane</location>
        <topology evidence="1">Multi-pass membrane protein</topology>
    </subcellularLocation>
</comment>
<dbReference type="InterPro" id="IPR052049">
    <property type="entry name" value="Electron_transfer_protein"/>
</dbReference>
<evidence type="ECO:0000256" key="5">
    <source>
        <dbReference type="ARBA" id="ARBA00022989"/>
    </source>
</evidence>
<proteinExistence type="inferred from homology"/>
<evidence type="ECO:0000256" key="7">
    <source>
        <dbReference type="SAM" id="MobiDB-lite"/>
    </source>
</evidence>
<evidence type="ECO:0000256" key="4">
    <source>
        <dbReference type="ARBA" id="ARBA00022692"/>
    </source>
</evidence>
<feature type="compositionally biased region" description="Basic and acidic residues" evidence="7">
    <location>
        <begin position="7"/>
        <end position="33"/>
    </location>
</feature>